<name>A0A1I0MZ15_9BACT</name>
<feature type="region of interest" description="Disordered" evidence="1">
    <location>
        <begin position="125"/>
        <end position="164"/>
    </location>
</feature>
<evidence type="ECO:0000313" key="3">
    <source>
        <dbReference type="EMBL" id="SEV93765.1"/>
    </source>
</evidence>
<dbReference type="STRING" id="1267423.SAMN05216290_0797"/>
<feature type="signal peptide" evidence="2">
    <location>
        <begin position="1"/>
        <end position="19"/>
    </location>
</feature>
<dbReference type="AlphaFoldDB" id="A0A1I0MZ15"/>
<feature type="chain" id="PRO_5011755539" description="Outer membrane protein beta-barrel domain-containing protein" evidence="2">
    <location>
        <begin position="20"/>
        <end position="415"/>
    </location>
</feature>
<keyword evidence="2" id="KW-0732">Signal</keyword>
<evidence type="ECO:0000256" key="1">
    <source>
        <dbReference type="SAM" id="MobiDB-lite"/>
    </source>
</evidence>
<dbReference type="EMBL" id="FOIR01000001">
    <property type="protein sequence ID" value="SEV93765.1"/>
    <property type="molecule type" value="Genomic_DNA"/>
</dbReference>
<keyword evidence="4" id="KW-1185">Reference proteome</keyword>
<dbReference type="GeneID" id="99985535"/>
<gene>
    <name evidence="3" type="ORF">SAMN05216290_0797</name>
</gene>
<proteinExistence type="predicted"/>
<dbReference type="OrthoDB" id="1122635at2"/>
<organism evidence="3 4">
    <name type="scientific">Roseivirga pacifica</name>
    <dbReference type="NCBI Taxonomy" id="1267423"/>
    <lineage>
        <taxon>Bacteria</taxon>
        <taxon>Pseudomonadati</taxon>
        <taxon>Bacteroidota</taxon>
        <taxon>Cytophagia</taxon>
        <taxon>Cytophagales</taxon>
        <taxon>Roseivirgaceae</taxon>
        <taxon>Roseivirga</taxon>
    </lineage>
</organism>
<reference evidence="4" key="1">
    <citation type="submission" date="2016-10" db="EMBL/GenBank/DDBJ databases">
        <authorList>
            <person name="Varghese N."/>
            <person name="Submissions S."/>
        </authorList>
    </citation>
    <scope>NUCLEOTIDE SEQUENCE [LARGE SCALE GENOMIC DNA]</scope>
    <source>
        <strain evidence="4">CGMCC 1.12402</strain>
    </source>
</reference>
<evidence type="ECO:0000256" key="2">
    <source>
        <dbReference type="SAM" id="SignalP"/>
    </source>
</evidence>
<sequence>MARYILTFLLLIGSVQAFAQADGLLNRPFTLNEQNTAVEDILKKLESDDLRFTYSPQVFDVKRRVTVNFRQEKLSVILQTLFRAQDMEMVVMGSQVLIRKKKAPAKEEPDTTANSLKPAVTIAPTIASEPKTNPQDSLRTAEVAQPDTVQVQQTPEPEGTGGVGADVERTELNTAAFVASTSVYGRAPLALKTDSTSYNLQLAEQLDFLLRRYRTFVQQPVAEAKPQKSREIRTLADRRGFRFAASLNVAATPIVDQTGILIGGRFNFKSSPSFGVGFAGAGFLSPKILDQRFDTNHRISGGYGGFLFEYTAFPRSKVHVNLPLLIGGGGVTYIKNDITSPDLTPEDTRPIFVAEGGVELEVNIFPFFRIGLGAIYRHTSNGALRYTQENGGGVIFATEDLSGLSGMINLKLGRF</sequence>
<dbReference type="RefSeq" id="WP_090257100.1">
    <property type="nucleotide sequence ID" value="NZ_FOIR01000001.1"/>
</dbReference>
<protein>
    <recommendedName>
        <fullName evidence="5">Outer membrane protein beta-barrel domain-containing protein</fullName>
    </recommendedName>
</protein>
<evidence type="ECO:0008006" key="5">
    <source>
        <dbReference type="Google" id="ProtNLM"/>
    </source>
</evidence>
<accession>A0A1I0MZ15</accession>
<dbReference type="Proteomes" id="UP000199437">
    <property type="component" value="Unassembled WGS sequence"/>
</dbReference>
<evidence type="ECO:0000313" key="4">
    <source>
        <dbReference type="Proteomes" id="UP000199437"/>
    </source>
</evidence>